<reference evidence="12" key="1">
    <citation type="journal article" date="2021" name="Genome Biol. Evol.">
        <title>The assembled and annotated genome of the fairy-ring fungus Marasmius oreades.</title>
        <authorList>
            <person name="Hiltunen M."/>
            <person name="Ament-Velasquez S.L."/>
            <person name="Johannesson H."/>
        </authorList>
    </citation>
    <scope>NUCLEOTIDE SEQUENCE</scope>
    <source>
        <strain evidence="12">03SP1</strain>
    </source>
</reference>
<dbReference type="InterPro" id="IPR050364">
    <property type="entry name" value="Cytochrome_P450_fung"/>
</dbReference>
<evidence type="ECO:0000313" key="12">
    <source>
        <dbReference type="EMBL" id="KAG7099150.1"/>
    </source>
</evidence>
<evidence type="ECO:0000256" key="1">
    <source>
        <dbReference type="ARBA" id="ARBA00001971"/>
    </source>
</evidence>
<evidence type="ECO:0000256" key="6">
    <source>
        <dbReference type="ARBA" id="ARBA00023002"/>
    </source>
</evidence>
<evidence type="ECO:0000256" key="10">
    <source>
        <dbReference type="RuleBase" id="RU000461"/>
    </source>
</evidence>
<keyword evidence="6 10" id="KW-0560">Oxidoreductase</keyword>
<dbReference type="KEGG" id="more:E1B28_001021"/>
<keyword evidence="13" id="KW-1185">Reference proteome</keyword>
<dbReference type="RefSeq" id="XP_043015620.1">
    <property type="nucleotide sequence ID" value="XM_043146915.1"/>
</dbReference>
<dbReference type="InterPro" id="IPR017972">
    <property type="entry name" value="Cyt_P450_CS"/>
</dbReference>
<gene>
    <name evidence="12" type="ORF">E1B28_001021</name>
</gene>
<dbReference type="GO" id="GO:0016705">
    <property type="term" value="F:oxidoreductase activity, acting on paired donors, with incorporation or reduction of molecular oxygen"/>
    <property type="evidence" value="ECO:0007669"/>
    <property type="project" value="InterPro"/>
</dbReference>
<dbReference type="EMBL" id="CM032181">
    <property type="protein sequence ID" value="KAG7099150.1"/>
    <property type="molecule type" value="Genomic_DNA"/>
</dbReference>
<dbReference type="GO" id="GO:0005506">
    <property type="term" value="F:iron ion binding"/>
    <property type="evidence" value="ECO:0007669"/>
    <property type="project" value="InterPro"/>
</dbReference>
<evidence type="ECO:0000256" key="3">
    <source>
        <dbReference type="ARBA" id="ARBA00010617"/>
    </source>
</evidence>
<feature type="chain" id="PRO_5040513265" description="Cytochrome P450" evidence="11">
    <location>
        <begin position="17"/>
        <end position="495"/>
    </location>
</feature>
<feature type="binding site" description="axial binding residue" evidence="9">
    <location>
        <position position="430"/>
    </location>
    <ligand>
        <name>heme</name>
        <dbReference type="ChEBI" id="CHEBI:30413"/>
    </ligand>
    <ligandPart>
        <name>Fe</name>
        <dbReference type="ChEBI" id="CHEBI:18248"/>
    </ligandPart>
</feature>
<dbReference type="GO" id="GO:0020037">
    <property type="term" value="F:heme binding"/>
    <property type="evidence" value="ECO:0007669"/>
    <property type="project" value="InterPro"/>
</dbReference>
<dbReference type="PRINTS" id="PR00385">
    <property type="entry name" value="P450"/>
</dbReference>
<dbReference type="InterPro" id="IPR036396">
    <property type="entry name" value="Cyt_P450_sf"/>
</dbReference>
<evidence type="ECO:0000313" key="13">
    <source>
        <dbReference type="Proteomes" id="UP001049176"/>
    </source>
</evidence>
<proteinExistence type="inferred from homology"/>
<dbReference type="Gene3D" id="1.10.630.10">
    <property type="entry name" value="Cytochrome P450"/>
    <property type="match status" value="1"/>
</dbReference>
<dbReference type="PROSITE" id="PS00086">
    <property type="entry name" value="CYTOCHROME_P450"/>
    <property type="match status" value="1"/>
</dbReference>
<keyword evidence="8 10" id="KW-0503">Monooxygenase</keyword>
<dbReference type="PANTHER" id="PTHR46300">
    <property type="entry name" value="P450, PUTATIVE (EUROFUNG)-RELATED-RELATED"/>
    <property type="match status" value="1"/>
</dbReference>
<dbReference type="OrthoDB" id="2789670at2759"/>
<keyword evidence="7 9" id="KW-0408">Iron</keyword>
<keyword evidence="5 9" id="KW-0479">Metal-binding</keyword>
<keyword evidence="4 9" id="KW-0349">Heme</keyword>
<dbReference type="GeneID" id="66070097"/>
<evidence type="ECO:0000256" key="8">
    <source>
        <dbReference type="ARBA" id="ARBA00023033"/>
    </source>
</evidence>
<dbReference type="AlphaFoldDB" id="A0A9P8AF84"/>
<accession>A0A9P8AF84</accession>
<feature type="signal peptide" evidence="11">
    <location>
        <begin position="1"/>
        <end position="16"/>
    </location>
</feature>
<evidence type="ECO:0000256" key="7">
    <source>
        <dbReference type="ARBA" id="ARBA00023004"/>
    </source>
</evidence>
<dbReference type="Pfam" id="PF00067">
    <property type="entry name" value="p450"/>
    <property type="match status" value="1"/>
</dbReference>
<dbReference type="InterPro" id="IPR001128">
    <property type="entry name" value="Cyt_P450"/>
</dbReference>
<protein>
    <recommendedName>
        <fullName evidence="14">Cytochrome P450</fullName>
    </recommendedName>
</protein>
<evidence type="ECO:0008006" key="14">
    <source>
        <dbReference type="Google" id="ProtNLM"/>
    </source>
</evidence>
<organism evidence="12 13">
    <name type="scientific">Marasmius oreades</name>
    <name type="common">fairy-ring Marasmius</name>
    <dbReference type="NCBI Taxonomy" id="181124"/>
    <lineage>
        <taxon>Eukaryota</taxon>
        <taxon>Fungi</taxon>
        <taxon>Dikarya</taxon>
        <taxon>Basidiomycota</taxon>
        <taxon>Agaricomycotina</taxon>
        <taxon>Agaricomycetes</taxon>
        <taxon>Agaricomycetidae</taxon>
        <taxon>Agaricales</taxon>
        <taxon>Marasmiineae</taxon>
        <taxon>Marasmiaceae</taxon>
        <taxon>Marasmius</taxon>
    </lineage>
</organism>
<dbReference type="GO" id="GO:0004497">
    <property type="term" value="F:monooxygenase activity"/>
    <property type="evidence" value="ECO:0007669"/>
    <property type="project" value="UniProtKB-KW"/>
</dbReference>
<sequence length="495" mass="56299">MEGPIVIAALTLIAVAVHHLIRKCSLPLPPCPPQTIIGGHYNIFPQQQAFLTFTRWARTYGPIFHLRLFNRYTIVLNSGKVALDLLESRSSIYSERPYSVFINKIQERSLSVFSMSLHHPRFRVYRKMMHSGLGPRAVQSYHPLQIQETNILLKALADTPKEFIPHLRRNAGALILKVTYGYEVSGNYDTFIQLVERAFKLQASIIGRPFPVEFFPFLRFLPSWFPFTEFKQAAEKLREVRPEEWPFQWSKRLIDSGEYVDSFVSRFLRPEDGKLPGDEDMDILKWCAAALYIGGADTTVSAMTSFVYLMVTNPEVQMRAQADIDQVTKGDRLPTPDDEAALPYITAVIKEILRWGPVVPLGLRHSVTQDDIYNGFRIPKGSTVIGNVWAMTHDPELYPDPERFNPDRHLGEDAQMDPFKFVFGFGRRVCPGSYLAERSLFLNIANILAVFSLGKETDGDGRVLEPPTEWYGGTTSHLKPFPCAIKLRVPNLLPP</sequence>
<evidence type="ECO:0000256" key="2">
    <source>
        <dbReference type="ARBA" id="ARBA00005179"/>
    </source>
</evidence>
<evidence type="ECO:0000256" key="5">
    <source>
        <dbReference type="ARBA" id="ARBA00022723"/>
    </source>
</evidence>
<dbReference type="CDD" id="cd11065">
    <property type="entry name" value="CYP64-like"/>
    <property type="match status" value="1"/>
</dbReference>
<dbReference type="InterPro" id="IPR002401">
    <property type="entry name" value="Cyt_P450_E_grp-I"/>
</dbReference>
<dbReference type="PANTHER" id="PTHR46300:SF7">
    <property type="entry name" value="P450, PUTATIVE (EUROFUNG)-RELATED"/>
    <property type="match status" value="1"/>
</dbReference>
<comment type="pathway">
    <text evidence="2">Secondary metabolite biosynthesis.</text>
</comment>
<dbReference type="PRINTS" id="PR00463">
    <property type="entry name" value="EP450I"/>
</dbReference>
<name>A0A9P8AF84_9AGAR</name>
<evidence type="ECO:0000256" key="9">
    <source>
        <dbReference type="PIRSR" id="PIRSR602401-1"/>
    </source>
</evidence>
<comment type="caution">
    <text evidence="12">The sequence shown here is derived from an EMBL/GenBank/DDBJ whole genome shotgun (WGS) entry which is preliminary data.</text>
</comment>
<evidence type="ECO:0000256" key="11">
    <source>
        <dbReference type="SAM" id="SignalP"/>
    </source>
</evidence>
<keyword evidence="11" id="KW-0732">Signal</keyword>
<dbReference type="SUPFAM" id="SSF48264">
    <property type="entry name" value="Cytochrome P450"/>
    <property type="match status" value="1"/>
</dbReference>
<evidence type="ECO:0000256" key="4">
    <source>
        <dbReference type="ARBA" id="ARBA00022617"/>
    </source>
</evidence>
<comment type="similarity">
    <text evidence="3 10">Belongs to the cytochrome P450 family.</text>
</comment>
<comment type="cofactor">
    <cofactor evidence="1 9">
        <name>heme</name>
        <dbReference type="ChEBI" id="CHEBI:30413"/>
    </cofactor>
</comment>
<dbReference type="Proteomes" id="UP001049176">
    <property type="component" value="Chromosome 1"/>
</dbReference>